<feature type="chain" id="PRO_5035961064" description="Calcineurin-like phosphoesterase domain-containing protein" evidence="1">
    <location>
        <begin position="26"/>
        <end position="345"/>
    </location>
</feature>
<keyword evidence="1" id="KW-0547">Nucleotide-binding</keyword>
<dbReference type="InterPro" id="IPR004843">
    <property type="entry name" value="Calcineurin-like_PHP"/>
</dbReference>
<accession>A0A8S1JDD5</accession>
<keyword evidence="4" id="KW-1185">Reference proteome</keyword>
<dbReference type="GO" id="GO:0009166">
    <property type="term" value="P:nucleotide catabolic process"/>
    <property type="evidence" value="ECO:0007669"/>
    <property type="project" value="InterPro"/>
</dbReference>
<proteinExistence type="inferred from homology"/>
<dbReference type="PRINTS" id="PR01607">
    <property type="entry name" value="APYRASEFAMLY"/>
</dbReference>
<keyword evidence="1" id="KW-0378">Hydrolase</keyword>
<reference evidence="3" key="1">
    <citation type="submission" date="2020-12" db="EMBL/GenBank/DDBJ databases">
        <authorList>
            <person name="Iha C."/>
        </authorList>
    </citation>
    <scope>NUCLEOTIDE SEQUENCE</scope>
</reference>
<dbReference type="AlphaFoldDB" id="A0A8S1JDD5"/>
<evidence type="ECO:0000313" key="3">
    <source>
        <dbReference type="EMBL" id="CAD7705153.1"/>
    </source>
</evidence>
<dbReference type="SUPFAM" id="SSF56300">
    <property type="entry name" value="Metallo-dependent phosphatases"/>
    <property type="match status" value="1"/>
</dbReference>
<dbReference type="Proteomes" id="UP000708148">
    <property type="component" value="Unassembled WGS sequence"/>
</dbReference>
<name>A0A8S1JDD5_9CHLO</name>
<comment type="similarity">
    <text evidence="1">Belongs to the 5'-nucleotidase family.</text>
</comment>
<evidence type="ECO:0000313" key="4">
    <source>
        <dbReference type="Proteomes" id="UP000708148"/>
    </source>
</evidence>
<comment type="caution">
    <text evidence="3">The sequence shown here is derived from an EMBL/GenBank/DDBJ whole genome shotgun (WGS) entry which is preliminary data.</text>
</comment>
<gene>
    <name evidence="3" type="ORF">OSTQU699_LOCUS10508</name>
</gene>
<evidence type="ECO:0000256" key="1">
    <source>
        <dbReference type="RuleBase" id="RU362119"/>
    </source>
</evidence>
<feature type="domain" description="Calcineurin-like phosphoesterase" evidence="2">
    <location>
        <begin position="30"/>
        <end position="246"/>
    </location>
</feature>
<dbReference type="PANTHER" id="PTHR11575">
    <property type="entry name" value="5'-NUCLEOTIDASE-RELATED"/>
    <property type="match status" value="1"/>
</dbReference>
<organism evidence="3 4">
    <name type="scientific">Ostreobium quekettii</name>
    <dbReference type="NCBI Taxonomy" id="121088"/>
    <lineage>
        <taxon>Eukaryota</taxon>
        <taxon>Viridiplantae</taxon>
        <taxon>Chlorophyta</taxon>
        <taxon>core chlorophytes</taxon>
        <taxon>Ulvophyceae</taxon>
        <taxon>TCBD clade</taxon>
        <taxon>Bryopsidales</taxon>
        <taxon>Ostreobineae</taxon>
        <taxon>Ostreobiaceae</taxon>
        <taxon>Ostreobium</taxon>
    </lineage>
</organism>
<dbReference type="Pfam" id="PF00149">
    <property type="entry name" value="Metallophos"/>
    <property type="match status" value="1"/>
</dbReference>
<dbReference type="PANTHER" id="PTHR11575:SF24">
    <property type="entry name" value="5'-NUCLEOTIDASE"/>
    <property type="match status" value="1"/>
</dbReference>
<dbReference type="InterPro" id="IPR029052">
    <property type="entry name" value="Metallo-depent_PP-like"/>
</dbReference>
<dbReference type="OrthoDB" id="531680at2759"/>
<feature type="signal peptide" evidence="1">
    <location>
        <begin position="1"/>
        <end position="25"/>
    </location>
</feature>
<dbReference type="Gene3D" id="3.60.21.10">
    <property type="match status" value="1"/>
</dbReference>
<keyword evidence="1" id="KW-0732">Signal</keyword>
<dbReference type="GO" id="GO:0016787">
    <property type="term" value="F:hydrolase activity"/>
    <property type="evidence" value="ECO:0007669"/>
    <property type="project" value="UniProtKB-KW"/>
</dbReference>
<protein>
    <recommendedName>
        <fullName evidence="2">Calcineurin-like phosphoesterase domain-containing protein</fullName>
    </recommendedName>
</protein>
<evidence type="ECO:0000259" key="2">
    <source>
        <dbReference type="Pfam" id="PF00149"/>
    </source>
</evidence>
<sequence length="345" mass="37597">MAGSAPAGVILACILALCGVHQAAGNVKFVILHFNDFHAHIEGDTEWHAPCDQWAKDQGRCHGGIARLKAAIEAERKKGLPVLVLNAGDDFIGTHWDYVYKGEPTAVLMNQLGITVAAAGNHDFDHGVDYLTQHVKKLNYPFISANLNPNGHEIGNYIKPYIVTQVRGKKVGICAVTTESTNSISHPGPAYVEDHYWKARECVDKIRDVEGVNIIIMLSHEGFEADRSMAREIRGLDIVVGGHSHAMLCSGECPAMSWDGGHANTDGAWGEYPTWEWNHANNGKVPVVQAGFASRYLGRLEVEFDDKGDLVTADGRVLLMGDSSSSNSVKPDSKMEAEIAGWKSW</sequence>
<dbReference type="GO" id="GO:0000166">
    <property type="term" value="F:nucleotide binding"/>
    <property type="evidence" value="ECO:0007669"/>
    <property type="project" value="UniProtKB-KW"/>
</dbReference>
<dbReference type="InterPro" id="IPR006179">
    <property type="entry name" value="5_nucleotidase/apyrase"/>
</dbReference>
<dbReference type="EMBL" id="CAJHUC010003036">
    <property type="protein sequence ID" value="CAD7705153.1"/>
    <property type="molecule type" value="Genomic_DNA"/>
</dbReference>